<dbReference type="OrthoDB" id="9760364at2"/>
<dbReference type="HOGENOM" id="CLU_001771_11_2_12"/>
<dbReference type="Proteomes" id="UP000000503">
    <property type="component" value="Chromosome"/>
</dbReference>
<feature type="transmembrane region" description="Helical" evidence="16">
    <location>
        <begin position="341"/>
        <end position="362"/>
    </location>
</feature>
<reference evidence="19" key="1">
    <citation type="journal article" date="2013" name="Stand. Genomic Sci.">
        <title>Genome sequence of the thermophilic fresh-water bacterium Spirochaeta caldaria type strain (H1(T)), reclassification of Spirochaeta caldaria, Spirochaeta stenostrepta, and Spirochaeta zuelzerae in the genus Treponema as Treponema caldaria comb. nov., Treponema stenostrepta comb. nov., and Treponema zuelzerae comb. nov., and emendation of the genus Treponema.</title>
        <authorList>
            <person name="Abt B."/>
            <person name="Goker M."/>
            <person name="Scheuner C."/>
            <person name="Han C."/>
            <person name="Lu M."/>
            <person name="Misra M."/>
            <person name="Lapidus A."/>
            <person name="Nolan M."/>
            <person name="Lucas S."/>
            <person name="Hammon N."/>
            <person name="Deshpande S."/>
            <person name="Cheng J.F."/>
            <person name="Tapia R."/>
            <person name="Goodwin L.A."/>
            <person name="Pitluck S."/>
            <person name="Liolios K."/>
            <person name="Pagani I."/>
            <person name="Ivanova N."/>
            <person name="Mavromatis K."/>
            <person name="Mikhailova N."/>
            <person name="Huntemann M."/>
            <person name="Pati A."/>
            <person name="Chen A."/>
            <person name="Palaniappan K."/>
            <person name="Land M."/>
            <person name="Hauser L."/>
            <person name="Jeffries C.D."/>
            <person name="Rohde M."/>
            <person name="Spring S."/>
            <person name="Gronow S."/>
            <person name="Detter J.C."/>
            <person name="Bristow J."/>
            <person name="Eisen J.A."/>
            <person name="Markowitz V."/>
            <person name="Hugenholtz P."/>
            <person name="Kyrpides N.C."/>
            <person name="Woyke T."/>
            <person name="Klenk H.P."/>
        </authorList>
    </citation>
    <scope>NUCLEOTIDE SEQUENCE</scope>
    <source>
        <strain evidence="19">ATCC 51460 / DSM 7334 / H1</strain>
    </source>
</reference>
<dbReference type="eggNOG" id="COG2217">
    <property type="taxonomic scope" value="Bacteria"/>
</dbReference>
<proteinExistence type="inferred from homology"/>
<dbReference type="STRING" id="744872.Spica_2518"/>
<dbReference type="InterPro" id="IPR059000">
    <property type="entry name" value="ATPase_P-type_domA"/>
</dbReference>
<dbReference type="RefSeq" id="WP_013969901.1">
    <property type="nucleotide sequence ID" value="NC_015732.1"/>
</dbReference>
<keyword evidence="4 16" id="KW-0812">Transmembrane</keyword>
<evidence type="ECO:0000256" key="14">
    <source>
        <dbReference type="ARBA" id="ARBA00038904"/>
    </source>
</evidence>
<dbReference type="EC" id="7.2.2.9" evidence="14"/>
<evidence type="ECO:0000256" key="13">
    <source>
        <dbReference type="ARBA" id="ARBA00023136"/>
    </source>
</evidence>
<keyword evidence="9" id="KW-1278">Translocase</keyword>
<keyword evidence="6" id="KW-0677">Repeat</keyword>
<keyword evidence="12" id="KW-0406">Ion transport</keyword>
<dbReference type="NCBIfam" id="TIGR01511">
    <property type="entry name" value="ATPase-IB1_Cu"/>
    <property type="match status" value="1"/>
</dbReference>
<dbReference type="NCBIfam" id="TIGR01494">
    <property type="entry name" value="ATPase_P-type"/>
    <property type="match status" value="1"/>
</dbReference>
<organism evidence="18 19">
    <name type="scientific">Gracilinema caldarium (strain ATCC 51460 / DSM 7334 / H1)</name>
    <name type="common">Treponema caldarium</name>
    <dbReference type="NCBI Taxonomy" id="744872"/>
    <lineage>
        <taxon>Bacteria</taxon>
        <taxon>Pseudomonadati</taxon>
        <taxon>Spirochaetota</taxon>
        <taxon>Spirochaetia</taxon>
        <taxon>Spirochaetales</taxon>
        <taxon>Breznakiellaceae</taxon>
        <taxon>Gracilinema</taxon>
    </lineage>
</organism>
<evidence type="ECO:0000256" key="15">
    <source>
        <dbReference type="ARBA" id="ARBA00047424"/>
    </source>
</evidence>
<evidence type="ECO:0000256" key="1">
    <source>
        <dbReference type="ARBA" id="ARBA00004127"/>
    </source>
</evidence>
<keyword evidence="5 16" id="KW-0479">Metal-binding</keyword>
<sequence>MIKTTTMQIRGMTCTACARASERAVKKLAGISDANVNFATEKLTLQFDDTQVSLADIKAAIKKAGYEAVEIKAQEEEPTVEVQKQRLFIPIAFTIPIFYLAMGMMLSWPIPSWLAPMQYPLRFALVQLVLLIPVVFAGFRFYHVGYPALFRGSPNMDSLIALGTTAAILYSLFSLFQIFMGDHMAVEHLYFESAAVIITLVLVGKTLEALAKGKTSEAIKKLIGLQPKTARVIREGVEQEVPIASLIPGDTILVRPGEKIPVDGIILSGSTAIDESFLTGESLPVEKQAGDEVTGASLNKNGAITIRATRVGQDTVLAQIIRLMEQAQADKAPIARLADQVSAYFVPIVIGIALVSALLWFIAGEGLVFAMSILISVLVIACPCALGLATPTAIMVGTGMGAQQSILIKSGEALEIAHKIDTVVFDKTGTITEGKPRLTDLQPAPESNLSEDELLALAAGIEQLSEHPLGEAIVAAARERNLALPEVTEVTAIPGRGIRGNVGGSVVLLGNQAFMEEHSINMDEFLRGEKTRNSPIEALAAEGKTVMFLALKGTVQGLLAVADTPKAESRTAVAALHRMGLKVIMITGDHRKTAEAIARQTGIDQVLAEVHPQHKAQAVQELQKAGHRLAMVGDGINDAPALVQADIGIAMGSGTDVAIESADMVLMRSNPLDVVTAIELSRRTIRTIKQNLFWAFGYNVSGIPIAAGLLHLFGGPLLNPMIAAAAMSFSSVSVVTNALRLRTFKPPITTGADRASYK</sequence>
<dbReference type="FunFam" id="2.70.150.10:FF:000002">
    <property type="entry name" value="Copper-transporting ATPase 1, putative"/>
    <property type="match status" value="1"/>
</dbReference>
<evidence type="ECO:0000256" key="9">
    <source>
        <dbReference type="ARBA" id="ARBA00022967"/>
    </source>
</evidence>
<dbReference type="SFLD" id="SFLDG00002">
    <property type="entry name" value="C1.7:_P-type_atpase_like"/>
    <property type="match status" value="1"/>
</dbReference>
<dbReference type="GO" id="GO:0016887">
    <property type="term" value="F:ATP hydrolysis activity"/>
    <property type="evidence" value="ECO:0007669"/>
    <property type="project" value="InterPro"/>
</dbReference>
<evidence type="ECO:0000256" key="8">
    <source>
        <dbReference type="ARBA" id="ARBA00022840"/>
    </source>
</evidence>
<dbReference type="SUPFAM" id="SSF81665">
    <property type="entry name" value="Calcium ATPase, transmembrane domain M"/>
    <property type="match status" value="1"/>
</dbReference>
<gene>
    <name evidence="18" type="ordered locus">Spica_2518</name>
</gene>
<dbReference type="InterPro" id="IPR008250">
    <property type="entry name" value="ATPase_P-typ_transduc_dom_A_sf"/>
</dbReference>
<dbReference type="InterPro" id="IPR036163">
    <property type="entry name" value="HMA_dom_sf"/>
</dbReference>
<feature type="transmembrane region" description="Helical" evidence="16">
    <location>
        <begin position="87"/>
        <end position="108"/>
    </location>
</feature>
<dbReference type="PROSITE" id="PS50846">
    <property type="entry name" value="HMA_2"/>
    <property type="match status" value="1"/>
</dbReference>
<keyword evidence="8 16" id="KW-0067">ATP-binding</keyword>
<feature type="transmembrane region" description="Helical" evidence="16">
    <location>
        <begin position="720"/>
        <end position="739"/>
    </location>
</feature>
<evidence type="ECO:0000256" key="11">
    <source>
        <dbReference type="ARBA" id="ARBA00023008"/>
    </source>
</evidence>
<dbReference type="CDD" id="cd00371">
    <property type="entry name" value="HMA"/>
    <property type="match status" value="1"/>
</dbReference>
<evidence type="ECO:0000259" key="17">
    <source>
        <dbReference type="PROSITE" id="PS50846"/>
    </source>
</evidence>
<dbReference type="Gene3D" id="3.30.70.100">
    <property type="match status" value="1"/>
</dbReference>
<feature type="transmembrane region" description="Helical" evidence="16">
    <location>
        <begin position="191"/>
        <end position="211"/>
    </location>
</feature>
<dbReference type="Gene3D" id="3.40.1110.10">
    <property type="entry name" value="Calcium-transporting ATPase, cytoplasmic domain N"/>
    <property type="match status" value="1"/>
</dbReference>
<accession>F8F4H5</accession>
<dbReference type="PRINTS" id="PR00943">
    <property type="entry name" value="CUATPASE"/>
</dbReference>
<evidence type="ECO:0000256" key="2">
    <source>
        <dbReference type="ARBA" id="ARBA00006024"/>
    </source>
</evidence>
<name>F8F4H5_GRAC1</name>
<keyword evidence="10 16" id="KW-1133">Transmembrane helix</keyword>
<feature type="transmembrane region" description="Helical" evidence="16">
    <location>
        <begin position="368"/>
        <end position="390"/>
    </location>
</feature>
<dbReference type="AlphaFoldDB" id="F8F4H5"/>
<dbReference type="Pfam" id="PF00122">
    <property type="entry name" value="E1-E2_ATPase"/>
    <property type="match status" value="1"/>
</dbReference>
<feature type="domain" description="HMA" evidence="17">
    <location>
        <begin position="3"/>
        <end position="69"/>
    </location>
</feature>
<dbReference type="InterPro" id="IPR023214">
    <property type="entry name" value="HAD_sf"/>
</dbReference>
<feature type="transmembrane region" description="Helical" evidence="16">
    <location>
        <begin position="120"/>
        <end position="139"/>
    </location>
</feature>
<evidence type="ECO:0000256" key="5">
    <source>
        <dbReference type="ARBA" id="ARBA00022723"/>
    </source>
</evidence>
<dbReference type="SFLD" id="SFLDF00027">
    <property type="entry name" value="p-type_atpase"/>
    <property type="match status" value="1"/>
</dbReference>
<evidence type="ECO:0000256" key="12">
    <source>
        <dbReference type="ARBA" id="ARBA00023065"/>
    </source>
</evidence>
<dbReference type="InterPro" id="IPR036412">
    <property type="entry name" value="HAD-like_sf"/>
</dbReference>
<dbReference type="InterPro" id="IPR027256">
    <property type="entry name" value="P-typ_ATPase_IB"/>
</dbReference>
<dbReference type="GO" id="GO:0055070">
    <property type="term" value="P:copper ion homeostasis"/>
    <property type="evidence" value="ECO:0007669"/>
    <property type="project" value="TreeGrafter"/>
</dbReference>
<dbReference type="GO" id="GO:0005507">
    <property type="term" value="F:copper ion binding"/>
    <property type="evidence" value="ECO:0007669"/>
    <property type="project" value="TreeGrafter"/>
</dbReference>
<dbReference type="GO" id="GO:0005886">
    <property type="term" value="C:plasma membrane"/>
    <property type="evidence" value="ECO:0007669"/>
    <property type="project" value="UniProtKB-SubCell"/>
</dbReference>
<evidence type="ECO:0000313" key="19">
    <source>
        <dbReference type="Proteomes" id="UP000000503"/>
    </source>
</evidence>
<dbReference type="PROSITE" id="PS00154">
    <property type="entry name" value="ATPASE_E1_E2"/>
    <property type="match status" value="1"/>
</dbReference>
<evidence type="ECO:0000313" key="18">
    <source>
        <dbReference type="EMBL" id="AEJ20622.1"/>
    </source>
</evidence>
<keyword evidence="19" id="KW-1185">Reference proteome</keyword>
<comment type="subcellular location">
    <subcellularLocation>
        <location evidence="16">Cell membrane</location>
    </subcellularLocation>
    <subcellularLocation>
        <location evidence="1">Endomembrane system</location>
        <topology evidence="1">Multi-pass membrane protein</topology>
    </subcellularLocation>
</comment>
<dbReference type="PRINTS" id="PR00119">
    <property type="entry name" value="CATATPASE"/>
</dbReference>
<dbReference type="Pfam" id="PF00702">
    <property type="entry name" value="Hydrolase"/>
    <property type="match status" value="1"/>
</dbReference>
<dbReference type="GO" id="GO:0043682">
    <property type="term" value="F:P-type divalent copper transporter activity"/>
    <property type="evidence" value="ECO:0007669"/>
    <property type="project" value="UniProtKB-EC"/>
</dbReference>
<dbReference type="SUPFAM" id="SSF81653">
    <property type="entry name" value="Calcium ATPase, transduction domain A"/>
    <property type="match status" value="1"/>
</dbReference>
<comment type="similarity">
    <text evidence="2 16">Belongs to the cation transport ATPase (P-type) (TC 3.A.3) family. Type IB subfamily.</text>
</comment>
<dbReference type="Pfam" id="PF00403">
    <property type="entry name" value="HMA"/>
    <property type="match status" value="1"/>
</dbReference>
<keyword evidence="16" id="KW-1003">Cell membrane</keyword>
<evidence type="ECO:0000256" key="7">
    <source>
        <dbReference type="ARBA" id="ARBA00022741"/>
    </source>
</evidence>
<dbReference type="SFLD" id="SFLDS00003">
    <property type="entry name" value="Haloacid_Dehalogenase"/>
    <property type="match status" value="1"/>
</dbReference>
<keyword evidence="18" id="KW-0378">Hydrolase</keyword>
<dbReference type="InterPro" id="IPR044492">
    <property type="entry name" value="P_typ_ATPase_HD_dom"/>
</dbReference>
<dbReference type="InterPro" id="IPR006121">
    <property type="entry name" value="HMA_dom"/>
</dbReference>
<dbReference type="EMBL" id="CP002868">
    <property type="protein sequence ID" value="AEJ20622.1"/>
    <property type="molecule type" value="Genomic_DNA"/>
</dbReference>
<dbReference type="InterPro" id="IPR023298">
    <property type="entry name" value="ATPase_P-typ_TM_dom_sf"/>
</dbReference>
<dbReference type="GO" id="GO:0012505">
    <property type="term" value="C:endomembrane system"/>
    <property type="evidence" value="ECO:0007669"/>
    <property type="project" value="UniProtKB-SubCell"/>
</dbReference>
<dbReference type="FunFam" id="3.30.70.100:FF:000005">
    <property type="entry name" value="Copper-exporting P-type ATPase A"/>
    <property type="match status" value="1"/>
</dbReference>
<comment type="catalytic activity">
    <reaction evidence="15">
        <text>Cu(2+)(in) + ATP + H2O = Cu(2+)(out) + ADP + phosphate + H(+)</text>
        <dbReference type="Rhea" id="RHEA:10376"/>
        <dbReference type="ChEBI" id="CHEBI:15377"/>
        <dbReference type="ChEBI" id="CHEBI:15378"/>
        <dbReference type="ChEBI" id="CHEBI:29036"/>
        <dbReference type="ChEBI" id="CHEBI:30616"/>
        <dbReference type="ChEBI" id="CHEBI:43474"/>
        <dbReference type="ChEBI" id="CHEBI:456216"/>
        <dbReference type="EC" id="7.2.2.9"/>
    </reaction>
</comment>
<evidence type="ECO:0000256" key="16">
    <source>
        <dbReference type="RuleBase" id="RU362081"/>
    </source>
</evidence>
<dbReference type="NCBIfam" id="TIGR01525">
    <property type="entry name" value="ATPase-IB_hvy"/>
    <property type="match status" value="1"/>
</dbReference>
<keyword evidence="3" id="KW-0813">Transport</keyword>
<evidence type="ECO:0000256" key="3">
    <source>
        <dbReference type="ARBA" id="ARBA00022448"/>
    </source>
</evidence>
<dbReference type="CDD" id="cd02094">
    <property type="entry name" value="P-type_ATPase_Cu-like"/>
    <property type="match status" value="1"/>
</dbReference>
<dbReference type="Gene3D" id="3.40.50.1000">
    <property type="entry name" value="HAD superfamily/HAD-like"/>
    <property type="match status" value="1"/>
</dbReference>
<dbReference type="InterPro" id="IPR023299">
    <property type="entry name" value="ATPase_P-typ_cyto_dom_N"/>
</dbReference>
<protein>
    <recommendedName>
        <fullName evidence="14">P-type Cu(2+) transporter</fullName>
        <ecNumber evidence="14">7.2.2.9</ecNumber>
    </recommendedName>
</protein>
<feature type="transmembrane region" description="Helical" evidence="16">
    <location>
        <begin position="159"/>
        <end position="179"/>
    </location>
</feature>
<dbReference type="InterPro" id="IPR018303">
    <property type="entry name" value="ATPase_P-typ_P_site"/>
</dbReference>
<dbReference type="SUPFAM" id="SSF55008">
    <property type="entry name" value="HMA, heavy metal-associated domain"/>
    <property type="match status" value="1"/>
</dbReference>
<keyword evidence="13 16" id="KW-0472">Membrane</keyword>
<evidence type="ECO:0000256" key="6">
    <source>
        <dbReference type="ARBA" id="ARBA00022737"/>
    </source>
</evidence>
<dbReference type="GO" id="GO:0005524">
    <property type="term" value="F:ATP binding"/>
    <property type="evidence" value="ECO:0007669"/>
    <property type="project" value="UniProtKB-UniRule"/>
</dbReference>
<keyword evidence="11" id="KW-0186">Copper</keyword>
<dbReference type="FunFam" id="3.40.50.1000:FF:000031">
    <property type="entry name" value="Probable copper-transporting ATPase HMA5"/>
    <property type="match status" value="1"/>
</dbReference>
<dbReference type="InterPro" id="IPR001757">
    <property type="entry name" value="P_typ_ATPase"/>
</dbReference>
<evidence type="ECO:0000256" key="10">
    <source>
        <dbReference type="ARBA" id="ARBA00022989"/>
    </source>
</evidence>
<evidence type="ECO:0000256" key="4">
    <source>
        <dbReference type="ARBA" id="ARBA00022692"/>
    </source>
</evidence>
<dbReference type="Gene3D" id="2.70.150.10">
    <property type="entry name" value="Calcium-transporting ATPase, cytoplasmic transduction domain A"/>
    <property type="match status" value="1"/>
</dbReference>
<dbReference type="PANTHER" id="PTHR43520">
    <property type="entry name" value="ATP7, ISOFORM B"/>
    <property type="match status" value="1"/>
</dbReference>
<keyword evidence="7 16" id="KW-0547">Nucleotide-binding</keyword>
<feature type="transmembrane region" description="Helical" evidence="16">
    <location>
        <begin position="692"/>
        <end position="714"/>
    </location>
</feature>
<dbReference type="KEGG" id="scd:Spica_2518"/>
<dbReference type="SUPFAM" id="SSF56784">
    <property type="entry name" value="HAD-like"/>
    <property type="match status" value="1"/>
</dbReference>
<dbReference type="PANTHER" id="PTHR43520:SF8">
    <property type="entry name" value="P-TYPE CU(+) TRANSPORTER"/>
    <property type="match status" value="1"/>
</dbReference>